<dbReference type="VEuPathDB" id="FungiDB:An12g05170"/>
<name>A0AAJ6QFT4_ASPNG</name>
<dbReference type="Pfam" id="PF17784">
    <property type="entry name" value="Sulfotransfer_4"/>
    <property type="match status" value="1"/>
</dbReference>
<dbReference type="PANTHER" id="PTHR36978">
    <property type="entry name" value="P-LOOP CONTAINING NUCLEOTIDE TRIPHOSPHATE HYDROLASE"/>
    <property type="match status" value="1"/>
</dbReference>
<evidence type="ECO:0000313" key="1">
    <source>
        <dbReference type="RefSeq" id="XP_001395587.3"/>
    </source>
</evidence>
<gene>
    <name evidence="1" type="ORF">An12g05170</name>
</gene>
<reference evidence="1" key="2">
    <citation type="submission" date="2025-08" db="UniProtKB">
        <authorList>
            <consortium name="RefSeq"/>
        </authorList>
    </citation>
    <scope>IDENTIFICATION</scope>
</reference>
<dbReference type="GeneID" id="4985867"/>
<dbReference type="AlphaFoldDB" id="A0AAJ6QFT4"/>
<evidence type="ECO:0008006" key="2">
    <source>
        <dbReference type="Google" id="ProtNLM"/>
    </source>
</evidence>
<sequence length="295" mass="33425">MGQQPSAPRPGTQLQVIGGGLSRTGTASFSAALEILLDGPIYHGGTQTTMGPPVEMKSWIEILRVWLVGDRTTALSLMRRRTEGYAAITDSPASHFVPELIELYPEAKVIVTVRDRDAWVKSMAQISSLATMWFLRGVLLPLPGMRHFVTYIECLQAQWDTRYDGCRDNTWIYDRHIEWLKEVVPADRLVFFNVKEGWEPLCRALGKEVPKDIPFPRVNDSQAINRVAEYHIKRGLLRWAVAFAVVDGRRRLFSIRLFGIGDLPTGYEFSLALNVQRSGSKHMNIKENRDKLLMA</sequence>
<dbReference type="InterPro" id="IPR040632">
    <property type="entry name" value="Sulfotransfer_4"/>
</dbReference>
<reference evidence="1" key="1">
    <citation type="submission" date="2025-02" db="EMBL/GenBank/DDBJ databases">
        <authorList>
            <consortium name="NCBI Genome Project"/>
        </authorList>
    </citation>
    <scope>NUCLEOTIDE SEQUENCE</scope>
</reference>
<organism evidence="1">
    <name type="scientific">Aspergillus niger</name>
    <dbReference type="NCBI Taxonomy" id="5061"/>
    <lineage>
        <taxon>Eukaryota</taxon>
        <taxon>Fungi</taxon>
        <taxon>Dikarya</taxon>
        <taxon>Ascomycota</taxon>
        <taxon>Pezizomycotina</taxon>
        <taxon>Eurotiomycetes</taxon>
        <taxon>Eurotiomycetidae</taxon>
        <taxon>Eurotiales</taxon>
        <taxon>Aspergillaceae</taxon>
        <taxon>Aspergillus</taxon>
        <taxon>Aspergillus subgen. Circumdati</taxon>
    </lineage>
</organism>
<dbReference type="RefSeq" id="XP_001395587.3">
    <property type="nucleotide sequence ID" value="XM_001395550.3"/>
</dbReference>
<proteinExistence type="predicted"/>
<dbReference type="KEGG" id="ang:An12g05170"/>
<dbReference type="PANTHER" id="PTHR36978:SF3">
    <property type="entry name" value="P-LOOP CONTAINING NUCLEOSIDE TRIPHOSPHATE HYDROLASE PROTEIN"/>
    <property type="match status" value="1"/>
</dbReference>
<dbReference type="InterPro" id="IPR027417">
    <property type="entry name" value="P-loop_NTPase"/>
</dbReference>
<accession>A0AAJ6QFT4</accession>
<dbReference type="SUPFAM" id="SSF52540">
    <property type="entry name" value="P-loop containing nucleoside triphosphate hydrolases"/>
    <property type="match status" value="1"/>
</dbReference>
<dbReference type="Gene3D" id="3.40.50.300">
    <property type="entry name" value="P-loop containing nucleotide triphosphate hydrolases"/>
    <property type="match status" value="1"/>
</dbReference>
<protein>
    <recommendedName>
        <fullName evidence="2">NAD dependent epimerase/dehydratase</fullName>
    </recommendedName>
</protein>